<comment type="caution">
    <text evidence="1">The sequence shown here is derived from an EMBL/GenBank/DDBJ whole genome shotgun (WGS) entry which is preliminary data.</text>
</comment>
<evidence type="ECO:0000313" key="2">
    <source>
        <dbReference type="Proteomes" id="UP000604341"/>
    </source>
</evidence>
<name>A0ABQ2FQ01_9DEIO</name>
<sequence length="143" mass="14936">MTAATSGPVFVFEHGMTRQQKEWLAGADRAQRDAFFRAAPVRVAVLDVIKPGVGLVQQFLPVIHGIPVGLGSLTPHDTAEAAFEVGVAFQARALSASPQTPLDLDALGIRGAHVPEYASVTGPQDDLLASMTAHVQGTPTGQA</sequence>
<dbReference type="Proteomes" id="UP000604341">
    <property type="component" value="Unassembled WGS sequence"/>
</dbReference>
<evidence type="ECO:0000313" key="1">
    <source>
        <dbReference type="EMBL" id="GGL15511.1"/>
    </source>
</evidence>
<organism evidence="1 2">
    <name type="scientific">Deinococcus radiotolerans</name>
    <dbReference type="NCBI Taxonomy" id="1309407"/>
    <lineage>
        <taxon>Bacteria</taxon>
        <taxon>Thermotogati</taxon>
        <taxon>Deinococcota</taxon>
        <taxon>Deinococci</taxon>
        <taxon>Deinococcales</taxon>
        <taxon>Deinococcaceae</taxon>
        <taxon>Deinococcus</taxon>
    </lineage>
</organism>
<dbReference type="RefSeq" id="WP_189070559.1">
    <property type="nucleotide sequence ID" value="NZ_BMPE01000021.1"/>
</dbReference>
<protein>
    <submittedName>
        <fullName evidence="1">Uncharacterized protein</fullName>
    </submittedName>
</protein>
<keyword evidence="2" id="KW-1185">Reference proteome</keyword>
<proteinExistence type="predicted"/>
<reference evidence="2" key="1">
    <citation type="journal article" date="2019" name="Int. J. Syst. Evol. Microbiol.">
        <title>The Global Catalogue of Microorganisms (GCM) 10K type strain sequencing project: providing services to taxonomists for standard genome sequencing and annotation.</title>
        <authorList>
            <consortium name="The Broad Institute Genomics Platform"/>
            <consortium name="The Broad Institute Genome Sequencing Center for Infectious Disease"/>
            <person name="Wu L."/>
            <person name="Ma J."/>
        </authorList>
    </citation>
    <scope>NUCLEOTIDE SEQUENCE [LARGE SCALE GENOMIC DNA]</scope>
    <source>
        <strain evidence="2">JCM 19173</strain>
    </source>
</reference>
<dbReference type="EMBL" id="BMPE01000021">
    <property type="protein sequence ID" value="GGL15511.1"/>
    <property type="molecule type" value="Genomic_DNA"/>
</dbReference>
<gene>
    <name evidence="1" type="ORF">GCM10010844_37990</name>
</gene>
<accession>A0ABQ2FQ01</accession>